<keyword evidence="2" id="KW-1185">Reference proteome</keyword>
<dbReference type="EMBL" id="AP025314">
    <property type="protein sequence ID" value="BDD10874.1"/>
    <property type="molecule type" value="Genomic_DNA"/>
</dbReference>
<dbReference type="KEGG" id="fax:FUAX_33060"/>
<gene>
    <name evidence="1" type="ORF">FUAX_33060</name>
</gene>
<sequence length="303" mass="33530">MGLQVEIWQKDIEEAVFKDNQFLQFVKDESEYVLEGVVVHIPQSGGAGNTEKNRGSLPATIRRRSDTDVTYALEEYTTDPTLITNADKVELSYDKRDSAIGEDKQSLKETVAEDFLYKWAKDLPGSSIIETSREASEATADSATGQRKACARTDLKRAKVLLNKQNVSKENRFAILPSEMESQLFPDDQVSAILQRDLTEGERRMGAVAKLHGFVILERSSVLTYASDGTLKAPGSAGATGDCEGALCWQKDALAKAMGTVKFFEEQNKPEYYGDVYSTLVRAGGRRRRKDNKGVVVIRQATA</sequence>
<dbReference type="AlphaFoldDB" id="A0AAU9CFC7"/>
<dbReference type="RefSeq" id="WP_338392402.1">
    <property type="nucleotide sequence ID" value="NZ_AP025314.1"/>
</dbReference>
<protein>
    <submittedName>
        <fullName evidence="1">Uncharacterized protein</fullName>
    </submittedName>
</protein>
<accession>A0AAU9CFC7</accession>
<reference evidence="1 2" key="1">
    <citation type="submission" date="2021-12" db="EMBL/GenBank/DDBJ databases">
        <title>Genome sequencing of bacteria with rrn-lacking chromosome and rrn-plasmid.</title>
        <authorList>
            <person name="Anda M."/>
            <person name="Iwasaki W."/>
        </authorList>
    </citation>
    <scope>NUCLEOTIDE SEQUENCE [LARGE SCALE GENOMIC DNA]</scope>
    <source>
        <strain evidence="1 2">DSM 100852</strain>
    </source>
</reference>
<name>A0AAU9CFC7_9BACT</name>
<dbReference type="Proteomes" id="UP001348817">
    <property type="component" value="Chromosome"/>
</dbReference>
<proteinExistence type="predicted"/>
<evidence type="ECO:0000313" key="2">
    <source>
        <dbReference type="Proteomes" id="UP001348817"/>
    </source>
</evidence>
<evidence type="ECO:0000313" key="1">
    <source>
        <dbReference type="EMBL" id="BDD10874.1"/>
    </source>
</evidence>
<organism evidence="1 2">
    <name type="scientific">Fulvitalea axinellae</name>
    <dbReference type="NCBI Taxonomy" id="1182444"/>
    <lineage>
        <taxon>Bacteria</taxon>
        <taxon>Pseudomonadati</taxon>
        <taxon>Bacteroidota</taxon>
        <taxon>Cytophagia</taxon>
        <taxon>Cytophagales</taxon>
        <taxon>Persicobacteraceae</taxon>
        <taxon>Fulvitalea</taxon>
    </lineage>
</organism>